<organism evidence="1 2">
    <name type="scientific">Lujinxingia vulgaris</name>
    <dbReference type="NCBI Taxonomy" id="2600176"/>
    <lineage>
        <taxon>Bacteria</taxon>
        <taxon>Deltaproteobacteria</taxon>
        <taxon>Bradymonadales</taxon>
        <taxon>Lujinxingiaceae</taxon>
        <taxon>Lujinxingia</taxon>
    </lineage>
</organism>
<evidence type="ECO:0000313" key="2">
    <source>
        <dbReference type="Proteomes" id="UP000321046"/>
    </source>
</evidence>
<gene>
    <name evidence="1" type="ORF">FRC96_11495</name>
</gene>
<accession>A0A5C6X855</accession>
<dbReference type="AlphaFoldDB" id="A0A5C6X855"/>
<name>A0A5C6X855_9DELT</name>
<comment type="caution">
    <text evidence="1">The sequence shown here is derived from an EMBL/GenBank/DDBJ whole genome shotgun (WGS) entry which is preliminary data.</text>
</comment>
<protein>
    <submittedName>
        <fullName evidence="1">Uncharacterized protein</fullName>
    </submittedName>
</protein>
<dbReference type="OrthoDB" id="9785181at2"/>
<dbReference type="RefSeq" id="WP_146974637.1">
    <property type="nucleotide sequence ID" value="NZ_VOSL01000051.1"/>
</dbReference>
<dbReference type="Proteomes" id="UP000321046">
    <property type="component" value="Unassembled WGS sequence"/>
</dbReference>
<dbReference type="EMBL" id="VOSL01000051">
    <property type="protein sequence ID" value="TXD35292.1"/>
    <property type="molecule type" value="Genomic_DNA"/>
</dbReference>
<sequence>MDPILQNIVDNHWQFFITNCSANYPLSTEFIREFHGEFDWGALSVNRKVDWSLAFFKDYLHRWDKVGIQRNPSVPWDRHWVKAYGRRADWFYLSQNPVFTNDALIETFKDEINWHWLLETKALSEAQKERWAAYIPESYDPTTIEVDKTTFDYIFSEHGDGPADRSRPIASLSPEEALTWKSPLFWGRLDETYPAYTEDWIEVLLNHGEAGSARFYDEILSPRLGSDFEAIFRERMASQRRYYRIEGANHDDFGLIPDFEIPSTKDANSPVAGELGRYKEGPARYVDLPRVSGFENRLVFAADLVFLLEAHHLPPHTWIPLKMKGDTSSAGFLILRFDGEGTPGDPLVLEESYDLFAHLTQRELLPGLTTSETQFLASLRLIEALEKAQITGLSYESAAHLKIQGPEQPPVADYELQRAQNADPRDPDYAYFEQKMERLKGQKNLLPASHTPTDDAWGRAEVRLQAEFPASFKKRHKAGANVTWDYDYLAVDDFYHLETYELNHPESYRAVVVAENGLGDGVVLLLQKRSNYKLKSTLYEANHEAGIIEKL</sequence>
<reference evidence="1 2" key="1">
    <citation type="submission" date="2019-08" db="EMBL/GenBank/DDBJ databases">
        <title>Bradymonadales sp. TMQ2.</title>
        <authorList>
            <person name="Liang Q."/>
        </authorList>
    </citation>
    <scope>NUCLEOTIDE SEQUENCE [LARGE SCALE GENOMIC DNA]</scope>
    <source>
        <strain evidence="1 2">TMQ2</strain>
    </source>
</reference>
<evidence type="ECO:0000313" key="1">
    <source>
        <dbReference type="EMBL" id="TXD35292.1"/>
    </source>
</evidence>
<proteinExistence type="predicted"/>